<dbReference type="InterPro" id="IPR048966">
    <property type="entry name" value="Aquarius_b-barrel"/>
</dbReference>
<protein>
    <recommendedName>
        <fullName evidence="1">RNA helicase aquarius beta-barrel domain-containing protein</fullName>
    </recommendedName>
</protein>
<evidence type="ECO:0000259" key="1">
    <source>
        <dbReference type="Pfam" id="PF21143"/>
    </source>
</evidence>
<evidence type="ECO:0000313" key="3">
    <source>
        <dbReference type="Proteomes" id="UP001281761"/>
    </source>
</evidence>
<keyword evidence="3" id="KW-1185">Reference proteome</keyword>
<gene>
    <name evidence="2" type="ORF">BLNAU_13277</name>
</gene>
<reference evidence="2 3" key="1">
    <citation type="journal article" date="2022" name="bioRxiv">
        <title>Genomics of Preaxostyla Flagellates Illuminates Evolutionary Transitions and the Path Towards Mitochondrial Loss.</title>
        <authorList>
            <person name="Novak L.V.F."/>
            <person name="Treitli S.C."/>
            <person name="Pyrih J."/>
            <person name="Halakuc P."/>
            <person name="Pipaliya S.V."/>
            <person name="Vacek V."/>
            <person name="Brzon O."/>
            <person name="Soukal P."/>
            <person name="Eme L."/>
            <person name="Dacks J.B."/>
            <person name="Karnkowska A."/>
            <person name="Elias M."/>
            <person name="Hampl V."/>
        </authorList>
    </citation>
    <scope>NUCLEOTIDE SEQUENCE [LARGE SCALE GENOMIC DNA]</scope>
    <source>
        <strain evidence="2">NAU3</strain>
        <tissue evidence="2">Gut</tissue>
    </source>
</reference>
<feature type="domain" description="RNA helicase aquarius beta-barrel" evidence="1">
    <location>
        <begin position="115"/>
        <end position="181"/>
    </location>
</feature>
<evidence type="ECO:0000313" key="2">
    <source>
        <dbReference type="EMBL" id="KAK2951784.1"/>
    </source>
</evidence>
<dbReference type="EMBL" id="JARBJD010000113">
    <property type="protein sequence ID" value="KAK2951784.1"/>
    <property type="molecule type" value="Genomic_DNA"/>
</dbReference>
<comment type="caution">
    <text evidence="2">The sequence shown here is derived from an EMBL/GenBank/DDBJ whole genome shotgun (WGS) entry which is preliminary data.</text>
</comment>
<sequence length="232" mass="26205">MLQTLYYRDLPSLKEIAVSSVSSFNTNGVRDKLLMFTPHDSLVRLVEILDVIGTDEDEVDAYEESRKLALSSTNACFGTPIFFLSLQYLTQHDYHLRTIRDFLKDTMESSSPVLNAEGVIEFTTQAPIRAEWDSLKRQYVVYLLTVVPPHEQADTDTLIFCELFGVQAVRGAEVIKVGNEDRPLHVLLDLNQYDFVIHHNPKESNTKAVLDSIRTMIVDGVSKSDLLGDVPI</sequence>
<dbReference type="Pfam" id="PF21143">
    <property type="entry name" value="Aquarius_N_2nd"/>
    <property type="match status" value="1"/>
</dbReference>
<name>A0ABQ9XJ69_9EUKA</name>
<proteinExistence type="predicted"/>
<dbReference type="Proteomes" id="UP001281761">
    <property type="component" value="Unassembled WGS sequence"/>
</dbReference>
<organism evidence="2 3">
    <name type="scientific">Blattamonas nauphoetae</name>
    <dbReference type="NCBI Taxonomy" id="2049346"/>
    <lineage>
        <taxon>Eukaryota</taxon>
        <taxon>Metamonada</taxon>
        <taxon>Preaxostyla</taxon>
        <taxon>Oxymonadida</taxon>
        <taxon>Blattamonas</taxon>
    </lineage>
</organism>
<accession>A0ABQ9XJ69</accession>